<dbReference type="InterPro" id="IPR033985">
    <property type="entry name" value="SusD-like_N"/>
</dbReference>
<evidence type="ECO:0000256" key="1">
    <source>
        <dbReference type="ARBA" id="ARBA00004442"/>
    </source>
</evidence>
<proteinExistence type="inferred from homology"/>
<feature type="domain" description="SusD-like N-terminal" evidence="9">
    <location>
        <begin position="20"/>
        <end position="222"/>
    </location>
</feature>
<comment type="similarity">
    <text evidence="2">Belongs to the SusD family.</text>
</comment>
<keyword evidence="4" id="KW-0472">Membrane</keyword>
<feature type="repeat" description="TPR" evidence="6">
    <location>
        <begin position="211"/>
        <end position="244"/>
    </location>
</feature>
<dbReference type="AlphaFoldDB" id="A0A4R6WGR1"/>
<accession>A0A4R6WGR1</accession>
<feature type="signal peptide" evidence="7">
    <location>
        <begin position="1"/>
        <end position="19"/>
    </location>
</feature>
<dbReference type="Pfam" id="PF07980">
    <property type="entry name" value="SusD_RagB"/>
    <property type="match status" value="1"/>
</dbReference>
<evidence type="ECO:0000256" key="7">
    <source>
        <dbReference type="SAM" id="SignalP"/>
    </source>
</evidence>
<dbReference type="InterPro" id="IPR011990">
    <property type="entry name" value="TPR-like_helical_dom_sf"/>
</dbReference>
<sequence>MLRMLLCCALILSIVSSCTKFLDQRSDDSLRELADLSDYQALLDNFNGMNETNSANIAENSADHFFVTESVFNAFSEQERGFYRWNPVHYQWPNDWSVYYQIVGRANTALEGLNHIERTDKNAEVWDRIKGSALFYRSFAFLNLAWTYAKVYDEKTYEADMGIPLRTSTNFNLIVDRASVKDTYEKIVNDLTSAIGLLPNHSLHVFRPSNQALYALLARTYLSMGKYEQALHYTEQALTIGEVLLDFKSDLTAIQTNSPFPKHNKEIFFYFETGLLGGLRSATAHVDTMLYNSYVAEDLRKVAFFLPSGTYHRFKTNYSAKSARTFTGLATNELYLIQSECLARLNRDEEAAHVLTQLLSHRYIAGVDIQIPSGGDELLDRILLERRKELLNRGVRWSDIKRLNKEKRNIVLQRKVGNTVYELSPNDNRYALPLPVDIIENSNMKQNPK</sequence>
<evidence type="ECO:0000259" key="8">
    <source>
        <dbReference type="Pfam" id="PF07980"/>
    </source>
</evidence>
<evidence type="ECO:0000256" key="3">
    <source>
        <dbReference type="ARBA" id="ARBA00022729"/>
    </source>
</evidence>
<dbReference type="GO" id="GO:0009279">
    <property type="term" value="C:cell outer membrane"/>
    <property type="evidence" value="ECO:0007669"/>
    <property type="project" value="UniProtKB-SubCell"/>
</dbReference>
<feature type="chain" id="PRO_5020744386" evidence="7">
    <location>
        <begin position="20"/>
        <end position="449"/>
    </location>
</feature>
<name>A0A4R6WGR1_9SPHI</name>
<dbReference type="EMBL" id="SNYV01000011">
    <property type="protein sequence ID" value="TDQ79294.1"/>
    <property type="molecule type" value="Genomic_DNA"/>
</dbReference>
<dbReference type="InterPro" id="IPR019734">
    <property type="entry name" value="TPR_rpt"/>
</dbReference>
<evidence type="ECO:0000256" key="2">
    <source>
        <dbReference type="ARBA" id="ARBA00006275"/>
    </source>
</evidence>
<comment type="caution">
    <text evidence="10">The sequence shown here is derived from an EMBL/GenBank/DDBJ whole genome shotgun (WGS) entry which is preliminary data.</text>
</comment>
<dbReference type="Proteomes" id="UP000295292">
    <property type="component" value="Unassembled WGS sequence"/>
</dbReference>
<evidence type="ECO:0000313" key="10">
    <source>
        <dbReference type="EMBL" id="TDQ79294.1"/>
    </source>
</evidence>
<dbReference type="PROSITE" id="PS50005">
    <property type="entry name" value="TPR"/>
    <property type="match status" value="1"/>
</dbReference>
<evidence type="ECO:0000256" key="6">
    <source>
        <dbReference type="PROSITE-ProRule" id="PRU00339"/>
    </source>
</evidence>
<evidence type="ECO:0000256" key="4">
    <source>
        <dbReference type="ARBA" id="ARBA00023136"/>
    </source>
</evidence>
<gene>
    <name evidence="10" type="ORF">CLV99_0728</name>
</gene>
<dbReference type="Gene3D" id="1.25.40.390">
    <property type="match status" value="2"/>
</dbReference>
<dbReference type="Pfam" id="PF14322">
    <property type="entry name" value="SusD-like_3"/>
    <property type="match status" value="1"/>
</dbReference>
<protein>
    <submittedName>
        <fullName evidence="10">SusD-like starch-binding protein associating with outer membrane</fullName>
    </submittedName>
</protein>
<keyword evidence="11" id="KW-1185">Reference proteome</keyword>
<evidence type="ECO:0000259" key="9">
    <source>
        <dbReference type="Pfam" id="PF14322"/>
    </source>
</evidence>
<evidence type="ECO:0000256" key="5">
    <source>
        <dbReference type="ARBA" id="ARBA00023237"/>
    </source>
</evidence>
<organism evidence="10 11">
    <name type="scientific">Sphingobacterium yanglingense</name>
    <dbReference type="NCBI Taxonomy" id="1437280"/>
    <lineage>
        <taxon>Bacteria</taxon>
        <taxon>Pseudomonadati</taxon>
        <taxon>Bacteroidota</taxon>
        <taxon>Sphingobacteriia</taxon>
        <taxon>Sphingobacteriales</taxon>
        <taxon>Sphingobacteriaceae</taxon>
        <taxon>Sphingobacterium</taxon>
    </lineage>
</organism>
<dbReference type="SUPFAM" id="SSF48452">
    <property type="entry name" value="TPR-like"/>
    <property type="match status" value="1"/>
</dbReference>
<keyword evidence="3 7" id="KW-0732">Signal</keyword>
<reference evidence="10 11" key="1">
    <citation type="submission" date="2019-03" db="EMBL/GenBank/DDBJ databases">
        <title>Genomic Encyclopedia of Archaeal and Bacterial Type Strains, Phase II (KMG-II): from individual species to whole genera.</title>
        <authorList>
            <person name="Goeker M."/>
        </authorList>
    </citation>
    <scope>NUCLEOTIDE SEQUENCE [LARGE SCALE GENOMIC DNA]</scope>
    <source>
        <strain evidence="10 11">DSM 28353</strain>
    </source>
</reference>
<evidence type="ECO:0000313" key="11">
    <source>
        <dbReference type="Proteomes" id="UP000295292"/>
    </source>
</evidence>
<comment type="subcellular location">
    <subcellularLocation>
        <location evidence="1">Cell outer membrane</location>
    </subcellularLocation>
</comment>
<dbReference type="InterPro" id="IPR012944">
    <property type="entry name" value="SusD_RagB_dom"/>
</dbReference>
<dbReference type="PROSITE" id="PS51257">
    <property type="entry name" value="PROKAR_LIPOPROTEIN"/>
    <property type="match status" value="1"/>
</dbReference>
<keyword evidence="5" id="KW-0998">Cell outer membrane</keyword>
<feature type="domain" description="RagB/SusD" evidence="8">
    <location>
        <begin position="333"/>
        <end position="448"/>
    </location>
</feature>
<keyword evidence="6" id="KW-0802">TPR repeat</keyword>